<dbReference type="Gene3D" id="1.50.40.10">
    <property type="entry name" value="Mitochondrial carrier domain"/>
    <property type="match status" value="1"/>
</dbReference>
<dbReference type="InterPro" id="IPR018108">
    <property type="entry name" value="MCP_transmembrane"/>
</dbReference>
<feature type="repeat" description="Solcar" evidence="10">
    <location>
        <begin position="199"/>
        <end position="291"/>
    </location>
</feature>
<feature type="repeat" description="Solcar" evidence="10">
    <location>
        <begin position="7"/>
        <end position="92"/>
    </location>
</feature>
<evidence type="ECO:0000256" key="12">
    <source>
        <dbReference type="SAM" id="Phobius"/>
    </source>
</evidence>
<evidence type="ECO:0000256" key="2">
    <source>
        <dbReference type="ARBA" id="ARBA00006375"/>
    </source>
</evidence>
<dbReference type="EMBL" id="JBGBPQ010000002">
    <property type="protein sequence ID" value="KAL1527888.1"/>
    <property type="molecule type" value="Genomic_DNA"/>
</dbReference>
<evidence type="ECO:0000256" key="8">
    <source>
        <dbReference type="ARBA" id="ARBA00023128"/>
    </source>
</evidence>
<dbReference type="SUPFAM" id="SSF103506">
    <property type="entry name" value="Mitochondrial carrier"/>
    <property type="match status" value="1"/>
</dbReference>
<evidence type="ECO:0008006" key="15">
    <source>
        <dbReference type="Google" id="ProtNLM"/>
    </source>
</evidence>
<protein>
    <recommendedName>
        <fullName evidence="15">ADP,ATP carrier protein</fullName>
    </recommendedName>
</protein>
<keyword evidence="3 11" id="KW-0813">Transport</keyword>
<feature type="transmembrane region" description="Helical" evidence="12">
    <location>
        <begin position="7"/>
        <end position="26"/>
    </location>
</feature>
<evidence type="ECO:0000256" key="11">
    <source>
        <dbReference type="RuleBase" id="RU000488"/>
    </source>
</evidence>
<dbReference type="PANTHER" id="PTHR45928:SF1">
    <property type="entry name" value="RE38146P"/>
    <property type="match status" value="1"/>
</dbReference>
<dbReference type="Pfam" id="PF00153">
    <property type="entry name" value="Mito_carr"/>
    <property type="match status" value="3"/>
</dbReference>
<organism evidence="13 14">
    <name type="scientific">Prymnesium parvum</name>
    <name type="common">Toxic golden alga</name>
    <dbReference type="NCBI Taxonomy" id="97485"/>
    <lineage>
        <taxon>Eukaryota</taxon>
        <taxon>Haptista</taxon>
        <taxon>Haptophyta</taxon>
        <taxon>Prymnesiophyceae</taxon>
        <taxon>Prymnesiales</taxon>
        <taxon>Prymnesiaceae</taxon>
        <taxon>Prymnesium</taxon>
    </lineage>
</organism>
<dbReference type="AlphaFoldDB" id="A0AB34K3V8"/>
<dbReference type="Proteomes" id="UP001515480">
    <property type="component" value="Unassembled WGS sequence"/>
</dbReference>
<evidence type="ECO:0000256" key="4">
    <source>
        <dbReference type="ARBA" id="ARBA00022692"/>
    </source>
</evidence>
<dbReference type="GO" id="GO:0005743">
    <property type="term" value="C:mitochondrial inner membrane"/>
    <property type="evidence" value="ECO:0007669"/>
    <property type="project" value="UniProtKB-SubCell"/>
</dbReference>
<evidence type="ECO:0000256" key="9">
    <source>
        <dbReference type="ARBA" id="ARBA00023136"/>
    </source>
</evidence>
<feature type="transmembrane region" description="Helical" evidence="12">
    <location>
        <begin position="271"/>
        <end position="288"/>
    </location>
</feature>
<keyword evidence="8" id="KW-0496">Mitochondrion</keyword>
<comment type="caution">
    <text evidence="13">The sequence shown here is derived from an EMBL/GenBank/DDBJ whole genome shotgun (WGS) entry which is preliminary data.</text>
</comment>
<name>A0AB34K3V8_PRYPA</name>
<dbReference type="InterPro" id="IPR051508">
    <property type="entry name" value="Mito_Carrier_Antiporter"/>
</dbReference>
<feature type="transmembrane region" description="Helical" evidence="12">
    <location>
        <begin position="203"/>
        <end position="222"/>
    </location>
</feature>
<evidence type="ECO:0000256" key="6">
    <source>
        <dbReference type="ARBA" id="ARBA00022792"/>
    </source>
</evidence>
<evidence type="ECO:0000256" key="3">
    <source>
        <dbReference type="ARBA" id="ARBA00022448"/>
    </source>
</evidence>
<evidence type="ECO:0000256" key="5">
    <source>
        <dbReference type="ARBA" id="ARBA00022737"/>
    </source>
</evidence>
<gene>
    <name evidence="13" type="ORF">AB1Y20_009264</name>
</gene>
<accession>A0AB34K3V8</accession>
<proteinExistence type="inferred from homology"/>
<keyword evidence="5" id="KW-0677">Repeat</keyword>
<keyword evidence="7 12" id="KW-1133">Transmembrane helix</keyword>
<keyword evidence="9 10" id="KW-0472">Membrane</keyword>
<comment type="similarity">
    <text evidence="2 11">Belongs to the mitochondrial carrier (TC 2.A.29) family.</text>
</comment>
<evidence type="ECO:0000313" key="14">
    <source>
        <dbReference type="Proteomes" id="UP001515480"/>
    </source>
</evidence>
<keyword evidence="4 10" id="KW-0812">Transmembrane</keyword>
<feature type="repeat" description="Solcar" evidence="10">
    <location>
        <begin position="104"/>
        <end position="190"/>
    </location>
</feature>
<keyword evidence="14" id="KW-1185">Reference proteome</keyword>
<comment type="subcellular location">
    <subcellularLocation>
        <location evidence="1">Mitochondrion inner membrane</location>
        <topology evidence="1">Multi-pass membrane protein</topology>
    </subcellularLocation>
</comment>
<feature type="transmembrane region" description="Helical" evidence="12">
    <location>
        <begin position="106"/>
        <end position="130"/>
    </location>
</feature>
<keyword evidence="6" id="KW-0999">Mitochondrion inner membrane</keyword>
<evidence type="ECO:0000256" key="1">
    <source>
        <dbReference type="ARBA" id="ARBA00004448"/>
    </source>
</evidence>
<dbReference type="PANTHER" id="PTHR45928">
    <property type="entry name" value="RE38146P"/>
    <property type="match status" value="1"/>
</dbReference>
<dbReference type="PROSITE" id="PS50920">
    <property type="entry name" value="SOLCAR"/>
    <property type="match status" value="3"/>
</dbReference>
<evidence type="ECO:0000256" key="10">
    <source>
        <dbReference type="PROSITE-ProRule" id="PRU00282"/>
    </source>
</evidence>
<evidence type="ECO:0000256" key="7">
    <source>
        <dbReference type="ARBA" id="ARBA00022989"/>
    </source>
</evidence>
<reference evidence="13 14" key="1">
    <citation type="journal article" date="2024" name="Science">
        <title>Giant polyketide synthase enzymes in the biosynthesis of giant marine polyether toxins.</title>
        <authorList>
            <person name="Fallon T.R."/>
            <person name="Shende V.V."/>
            <person name="Wierzbicki I.H."/>
            <person name="Pendleton A.L."/>
            <person name="Watervoot N.F."/>
            <person name="Auber R.P."/>
            <person name="Gonzalez D.J."/>
            <person name="Wisecaver J.H."/>
            <person name="Moore B.S."/>
        </authorList>
    </citation>
    <scope>NUCLEOTIDE SEQUENCE [LARGE SCALE GENOMIC DNA]</scope>
    <source>
        <strain evidence="13 14">12B1</strain>
    </source>
</reference>
<evidence type="ECO:0000313" key="13">
    <source>
        <dbReference type="EMBL" id="KAL1527888.1"/>
    </source>
</evidence>
<dbReference type="InterPro" id="IPR023395">
    <property type="entry name" value="MCP_dom_sf"/>
</dbReference>
<sequence length="304" mass="32263">MERPWHAEFLIAGSAAVGAICITNPIDVVKTRMTLQGEAGSPSAFHNPLSALLKIGRAEGLAGLQRGLGPSCLWQFSNVSVRFGVYASAKRFTGVDGASQSPLVKWVASLGLAALSGGLAALASNPFFILKTRFQAGGEHSSATGVGGAMLSIWRADGVPGFFRGLSAFAPRVIVASAVQLSTYDAIKEGLIRRFGMHDGVPLVFLSSFITGAAVVLAMQPFDFAATRLVNSKSAGEVGAAAIYSGPFDVIRRTLQSEGVLGLYRGGSANYLRFGPYCVLVFIFVEQGRKLEAMWRTRELRTKL</sequence>